<keyword evidence="3" id="KW-0106">Calcium</keyword>
<feature type="chain" id="PRO_5042861978" description="VWFD domain-containing protein" evidence="5">
    <location>
        <begin position="25"/>
        <end position="1731"/>
    </location>
</feature>
<dbReference type="GO" id="GO:0007154">
    <property type="term" value="P:cell communication"/>
    <property type="evidence" value="ECO:0007669"/>
    <property type="project" value="InterPro"/>
</dbReference>
<dbReference type="EnsemblMetazoa" id="XM_019993580.1">
    <property type="protein sequence ID" value="XP_019849139.1"/>
    <property type="gene ID" value="LOC100640989"/>
</dbReference>
<dbReference type="InterPro" id="IPR003644">
    <property type="entry name" value="Calx_beta"/>
</dbReference>
<evidence type="ECO:0000256" key="4">
    <source>
        <dbReference type="ARBA" id="ARBA00023065"/>
    </source>
</evidence>
<dbReference type="Proteomes" id="UP000007879">
    <property type="component" value="Unassembled WGS sequence"/>
</dbReference>
<name>A0AAN0IWI2_AMPQE</name>
<dbReference type="SUPFAM" id="SSF141072">
    <property type="entry name" value="CalX-like"/>
    <property type="match status" value="7"/>
</dbReference>
<sequence length="1731" mass="191938">MAATTSLLWVVVVLSTTLFEPYVANPLYRRGLPLPPDHATSASHYGNRFSISFPSSTYDASYYIHLIPELPTPIELIINITDSLSLLWPLNGSLIGRSISRLNLTSNHAVVLPTDSAVDRNILIYSSNPNQTFSVTGVAKSDHFTSTFLALPPIAHNFIKRYQYTQFSLPIEDTTNNDYSMFLLSDVFNRVAPFSLAPPNLEEKVQIRDVYQLFANPQRTIQGFPTPFRSLRPDDTFHFESSTVDMTGITVWGEEPFNFIASQVCNINPTNRNCRQVIEQIPPSHTWGYLFHIMPFEDPPNPGYLIRIRPLYHNSSVTYNCHDDIEDSTDFSLEGLDIDIKSQTPCVITAEQPIAVMQYFIDEDIALMVWVAPVSQYQQVSAFYVPSFGPDFKHYITVTVNERCFNSSLILIDGLPIDSDSNSWTPLYCSNASSDACGYGYSTNVSSRDRRYTVEHVDEICAVNIISYGWSSSSGYAHSCGYKMEPIGIPILSIDHGEYNGDEGDNITISLTRRGHILTDLTVRYELRTLTDIPGLNISESFRRTNGQITISSNTTNFNLVLHGIDNRIAEAERLYIKSFILHLFPIDGDDVYMPYNTTIIRIKDDDILTIGFEVPTVTVTEGDTGLNFILRSRAGIIDGGTGISVTLTTINGTALVNEDYERINDGTLRPGRSQWSLPYTIRSDSIVEPVEYFTVSLGLRLVRPRPNVRLGLNRLNVTIIDDDRVFFRFGQANYSLPENNGSVVVTVNMGGTTRIPLKVSIETFDITAYANTDYMPLSRTELTFLNQSSMRVTLLILDDMFLEGNEVFGVSLTSTDPRVNFAAPRIANVIIQNDDSVSIGFNVSNVEVSENDAFANINIVIDGTVSYRDFYIHFETLQDSAVAGSDFIPISNDILFPANTTVITISIRIINDSITEQASESFTAIVRGADRDLSFVKVSSINQIPVAINDDDCKCLCIENVCVSVSDYIIILERVDFSSSSPIASFPVIINDDDIVEEQIESFVVSISSRLSLSGIIINRNSTRINIRDDDVLTVSFNSSSYSANESDSVVNVYVDVFGLSELSLQPFFMTINNGTARAGFDYIPVSRALSLTNNQVIVPITLTLDQALENRESFTVSLTSNSSSLVVNRSRAVVYIEDTSSTLFFITSGANTRFNEYEDVIVSYEFPGEFEKSIFFNVIVVDINTTNGDYRDGFQTIEKLPNERKKDVRIRIINDELVEGPETFTVFTTTAERRLSFIGSPLNITIIDDDREVSSICTIQSSSIVYPFPSPDLSYRYRSSCEHIVLKRCGLTSPYLLTAVYDDSDLDKIGFQVTDKTIVIFKNLSLISENLGDPIRLGIGLVEYRTIDLIVNISRTDVNILLNETGLLINVHINETNGIVLTVTDLGGGETTCGLCGSLNGTLYLSNGVDRLVLNGSTVGGRMVDDFVQSWVVNPQERLSTSGDVKPECGLLVNDSITADPLFRLPLPPFSHSSPSRYLCYEILGQRGDTFNLVSDRCLSVSALYVPMNHPTDGNVIGAIGIKTVDNNGSCISVSISHESDSSCSLTVNGVSRTRYDEGAGVVMTTDGGRVLVSAANCEKEGVVMWVKCGLVDGQRMIDFVISRGANLRQTSHGLLGQFWNTPITIAPYTIQLTQSLLEDFDQTQLYTIQVSPVGGTSRQFIGELYQRSWDRSFRPCLYVGSSQGGKLKDIPGPSDSVIEGSYIDYLVPGLLATDFKFSRFKNSFCPSN</sequence>
<evidence type="ECO:0000256" key="2">
    <source>
        <dbReference type="ARBA" id="ARBA00022737"/>
    </source>
</evidence>
<evidence type="ECO:0000313" key="7">
    <source>
        <dbReference type="EnsemblMetazoa" id="XP_019849139.1"/>
    </source>
</evidence>
<dbReference type="PANTHER" id="PTHR11878:SF65">
    <property type="entry name" value="NA_CA-EXCHANGE PROTEIN, ISOFORM G"/>
    <property type="match status" value="1"/>
</dbReference>
<feature type="domain" description="VWFD" evidence="6">
    <location>
        <begin position="1257"/>
        <end position="1443"/>
    </location>
</feature>
<feature type="signal peptide" evidence="5">
    <location>
        <begin position="1"/>
        <end position="24"/>
    </location>
</feature>
<dbReference type="InterPro" id="IPR001846">
    <property type="entry name" value="VWF_type-D"/>
</dbReference>
<dbReference type="Pfam" id="PF17517">
    <property type="entry name" value="IgGFc_binding"/>
    <property type="match status" value="1"/>
</dbReference>
<dbReference type="InterPro" id="IPR038081">
    <property type="entry name" value="CalX-like_sf"/>
</dbReference>
<keyword evidence="1 5" id="KW-0732">Signal</keyword>
<dbReference type="Gene3D" id="2.60.40.2030">
    <property type="match status" value="6"/>
</dbReference>
<dbReference type="GeneID" id="100640989"/>
<reference evidence="8" key="1">
    <citation type="journal article" date="2010" name="Nature">
        <title>The Amphimedon queenslandica genome and the evolution of animal complexity.</title>
        <authorList>
            <person name="Srivastava M."/>
            <person name="Simakov O."/>
            <person name="Chapman J."/>
            <person name="Fahey B."/>
            <person name="Gauthier M.E."/>
            <person name="Mitros T."/>
            <person name="Richards G.S."/>
            <person name="Conaco C."/>
            <person name="Dacre M."/>
            <person name="Hellsten U."/>
            <person name="Larroux C."/>
            <person name="Putnam N.H."/>
            <person name="Stanke M."/>
            <person name="Adamska M."/>
            <person name="Darling A."/>
            <person name="Degnan S.M."/>
            <person name="Oakley T.H."/>
            <person name="Plachetzki D.C."/>
            <person name="Zhai Y."/>
            <person name="Adamski M."/>
            <person name="Calcino A."/>
            <person name="Cummins S.F."/>
            <person name="Goodstein D.M."/>
            <person name="Harris C."/>
            <person name="Jackson D.J."/>
            <person name="Leys S.P."/>
            <person name="Shu S."/>
            <person name="Woodcroft B.J."/>
            <person name="Vervoort M."/>
            <person name="Kosik K.S."/>
            <person name="Manning G."/>
            <person name="Degnan B.M."/>
            <person name="Rokhsar D.S."/>
        </authorList>
    </citation>
    <scope>NUCLEOTIDE SEQUENCE [LARGE SCALE GENOMIC DNA]</scope>
</reference>
<evidence type="ECO:0000256" key="1">
    <source>
        <dbReference type="ARBA" id="ARBA00022729"/>
    </source>
</evidence>
<evidence type="ECO:0000256" key="3">
    <source>
        <dbReference type="ARBA" id="ARBA00022837"/>
    </source>
</evidence>
<dbReference type="PANTHER" id="PTHR11878">
    <property type="entry name" value="SODIUM/CALCIUM EXCHANGER"/>
    <property type="match status" value="1"/>
</dbReference>
<dbReference type="PROSITE" id="PS51233">
    <property type="entry name" value="VWFD"/>
    <property type="match status" value="1"/>
</dbReference>
<dbReference type="Pfam" id="PF03160">
    <property type="entry name" value="Calx-beta"/>
    <property type="match status" value="3"/>
</dbReference>
<dbReference type="SMART" id="SM00237">
    <property type="entry name" value="Calx_beta"/>
    <property type="match status" value="4"/>
</dbReference>
<dbReference type="KEGG" id="aqu:100640989"/>
<evidence type="ECO:0000256" key="5">
    <source>
        <dbReference type="SAM" id="SignalP"/>
    </source>
</evidence>
<dbReference type="RefSeq" id="XP_019849139.1">
    <property type="nucleotide sequence ID" value="XM_019993580.1"/>
</dbReference>
<dbReference type="InterPro" id="IPR051171">
    <property type="entry name" value="CaCA"/>
</dbReference>
<proteinExistence type="predicted"/>
<dbReference type="GO" id="GO:0016020">
    <property type="term" value="C:membrane"/>
    <property type="evidence" value="ECO:0007669"/>
    <property type="project" value="InterPro"/>
</dbReference>
<dbReference type="InterPro" id="IPR035234">
    <property type="entry name" value="IgGFc-bd_N"/>
</dbReference>
<accession>A0AAN0IWI2</accession>
<evidence type="ECO:0000313" key="8">
    <source>
        <dbReference type="Proteomes" id="UP000007879"/>
    </source>
</evidence>
<keyword evidence="8" id="KW-1185">Reference proteome</keyword>
<keyword evidence="4" id="KW-0406">Ion transport</keyword>
<evidence type="ECO:0000259" key="6">
    <source>
        <dbReference type="PROSITE" id="PS51233"/>
    </source>
</evidence>
<keyword evidence="2" id="KW-0677">Repeat</keyword>
<protein>
    <recommendedName>
        <fullName evidence="6">VWFD domain-containing protein</fullName>
    </recommendedName>
</protein>
<reference evidence="7" key="2">
    <citation type="submission" date="2024-06" db="UniProtKB">
        <authorList>
            <consortium name="EnsemblMetazoa"/>
        </authorList>
    </citation>
    <scope>IDENTIFICATION</scope>
</reference>
<dbReference type="GO" id="GO:0030001">
    <property type="term" value="P:metal ion transport"/>
    <property type="evidence" value="ECO:0007669"/>
    <property type="project" value="TreeGrafter"/>
</dbReference>
<keyword evidence="4" id="KW-0813">Transport</keyword>
<organism evidence="7 8">
    <name type="scientific">Amphimedon queenslandica</name>
    <name type="common">Sponge</name>
    <dbReference type="NCBI Taxonomy" id="400682"/>
    <lineage>
        <taxon>Eukaryota</taxon>
        <taxon>Metazoa</taxon>
        <taxon>Porifera</taxon>
        <taxon>Demospongiae</taxon>
        <taxon>Heteroscleromorpha</taxon>
        <taxon>Haplosclerida</taxon>
        <taxon>Niphatidae</taxon>
        <taxon>Amphimedon</taxon>
    </lineage>
</organism>